<accession>A0A9P0JDM4</accession>
<keyword evidence="3" id="KW-1185">Reference proteome</keyword>
<feature type="region of interest" description="Disordered" evidence="1">
    <location>
        <begin position="125"/>
        <end position="147"/>
    </location>
</feature>
<proteinExistence type="predicted"/>
<organism evidence="2 3">
    <name type="scientific">Aphis gossypii</name>
    <name type="common">Cotton aphid</name>
    <dbReference type="NCBI Taxonomy" id="80765"/>
    <lineage>
        <taxon>Eukaryota</taxon>
        <taxon>Metazoa</taxon>
        <taxon>Ecdysozoa</taxon>
        <taxon>Arthropoda</taxon>
        <taxon>Hexapoda</taxon>
        <taxon>Insecta</taxon>
        <taxon>Pterygota</taxon>
        <taxon>Neoptera</taxon>
        <taxon>Paraneoptera</taxon>
        <taxon>Hemiptera</taxon>
        <taxon>Sternorrhyncha</taxon>
        <taxon>Aphidomorpha</taxon>
        <taxon>Aphidoidea</taxon>
        <taxon>Aphididae</taxon>
        <taxon>Aphidini</taxon>
        <taxon>Aphis</taxon>
        <taxon>Aphis</taxon>
    </lineage>
</organism>
<gene>
    <name evidence="2" type="ORF">APHIGO_LOCUS10779</name>
</gene>
<feature type="region of interest" description="Disordered" evidence="1">
    <location>
        <begin position="47"/>
        <end position="81"/>
    </location>
</feature>
<reference evidence="2" key="1">
    <citation type="submission" date="2022-02" db="EMBL/GenBank/DDBJ databases">
        <authorList>
            <person name="King R."/>
        </authorList>
    </citation>
    <scope>NUCLEOTIDE SEQUENCE</scope>
</reference>
<sequence>MPRPVFPVVRLPYDQPDRVVRVLDAVRRELRASHRRQSAVATAVVETGNEVPSYDREPPSQPPGADTCTMTAQVQQQHAAAREPEMLTDAGMDAGTSAAVEQMTVGVRDCTLTPKTRPEITVTTNLQDADDRQRPAQSATGGGPYLLVPPVNITAEISRPPLTSFQHQYHHHTATS</sequence>
<dbReference type="AlphaFoldDB" id="A0A9P0JDM4"/>
<evidence type="ECO:0000313" key="3">
    <source>
        <dbReference type="Proteomes" id="UP001154329"/>
    </source>
</evidence>
<evidence type="ECO:0000256" key="1">
    <source>
        <dbReference type="SAM" id="MobiDB-lite"/>
    </source>
</evidence>
<dbReference type="Proteomes" id="UP001154329">
    <property type="component" value="Chromosome 4"/>
</dbReference>
<feature type="compositionally biased region" description="Polar residues" evidence="1">
    <location>
        <begin position="68"/>
        <end position="78"/>
    </location>
</feature>
<reference evidence="2" key="2">
    <citation type="submission" date="2022-10" db="EMBL/GenBank/DDBJ databases">
        <authorList>
            <consortium name="ENA_rothamsted_submissions"/>
            <consortium name="culmorum"/>
            <person name="King R."/>
        </authorList>
    </citation>
    <scope>NUCLEOTIDE SEQUENCE</scope>
</reference>
<protein>
    <submittedName>
        <fullName evidence="2">Uncharacterized protein</fullName>
    </submittedName>
</protein>
<name>A0A9P0JDM4_APHGO</name>
<dbReference type="EMBL" id="OU899037">
    <property type="protein sequence ID" value="CAH1737202.1"/>
    <property type="molecule type" value="Genomic_DNA"/>
</dbReference>
<evidence type="ECO:0000313" key="2">
    <source>
        <dbReference type="EMBL" id="CAH1737202.1"/>
    </source>
</evidence>